<comment type="caution">
    <text evidence="1">The sequence shown here is derived from an EMBL/GenBank/DDBJ whole genome shotgun (WGS) entry which is preliminary data.</text>
</comment>
<dbReference type="Pfam" id="PF14334">
    <property type="entry name" value="DUF4390"/>
    <property type="match status" value="1"/>
</dbReference>
<sequence length="224" mass="25198">MMPASSRSRPAGASRAVLAGRLPRASRHGRFLLRTSAEGAGVRPKGTGWRCYCSAGAASAALRSFSSRRLSSRRMRRSTSSIRISTIALSEAALEALDNGVPLTFELLVRVEWSGARFWEPWLLNKRMRYQIRYNAITELFRVVDLQEGEERNFVTRDAAISALGEINGLALLDRAQLEPGKEYLVWLKASLDIESLPLPLRPLAYLNSEWRLSSGWRQWPLRP</sequence>
<evidence type="ECO:0008006" key="3">
    <source>
        <dbReference type="Google" id="ProtNLM"/>
    </source>
</evidence>
<gene>
    <name evidence="1" type="ORF">Rifp1Sym_cm00120</name>
</gene>
<proteinExistence type="predicted"/>
<dbReference type="EMBL" id="AFOC01000066">
    <property type="protein sequence ID" value="EGV50730.1"/>
    <property type="molecule type" value="Genomic_DNA"/>
</dbReference>
<organism evidence="1 2">
    <name type="scientific">endosymbiont of Riftia pachyptila</name>
    <name type="common">vent Ph05</name>
    <dbReference type="NCBI Taxonomy" id="1048808"/>
    <lineage>
        <taxon>Bacteria</taxon>
        <taxon>Pseudomonadati</taxon>
        <taxon>Pseudomonadota</taxon>
        <taxon>Gammaproteobacteria</taxon>
        <taxon>sulfur-oxidizing symbionts</taxon>
    </lineage>
</organism>
<dbReference type="AlphaFoldDB" id="G2DF79"/>
<dbReference type="InterPro" id="IPR025500">
    <property type="entry name" value="DUF4390"/>
</dbReference>
<dbReference type="Proteomes" id="UP000004491">
    <property type="component" value="Unassembled WGS sequence"/>
</dbReference>
<name>G2DF79_9GAMM</name>
<reference evidence="1" key="1">
    <citation type="journal article" date="2011" name="ISME J.">
        <title>The endosymbionts of the deep-sea tubeworms Riftia pachyptila and Tevnia jerichonana share an identical physiology as revealed by proteogenomic analyses.</title>
        <authorList>
            <person name="Gardebrecht A."/>
            <person name="Markert S."/>
            <person name="Felbeck H."/>
            <person name="Thuermer A."/>
            <person name="Albrecht D."/>
            <person name="Wollherr A."/>
            <person name="Kabisch J."/>
            <person name="Lehmann R."/>
            <person name="Daniel R."/>
            <person name="Liesegang H."/>
            <person name="Hecker M."/>
            <person name="Sievert S.M."/>
            <person name="Schweder T."/>
        </authorList>
    </citation>
    <scope>NUCLEOTIDE SEQUENCE [LARGE SCALE GENOMIC DNA]</scope>
</reference>
<evidence type="ECO:0000313" key="2">
    <source>
        <dbReference type="Proteomes" id="UP000004491"/>
    </source>
</evidence>
<accession>G2DF79</accession>
<keyword evidence="2" id="KW-1185">Reference proteome</keyword>
<protein>
    <recommendedName>
        <fullName evidence="3">DUF4390 domain-containing protein</fullName>
    </recommendedName>
</protein>
<evidence type="ECO:0000313" key="1">
    <source>
        <dbReference type="EMBL" id="EGV50730.1"/>
    </source>
</evidence>